<dbReference type="EMBL" id="SRRZ01000145">
    <property type="protein sequence ID" value="NQE37678.1"/>
    <property type="molecule type" value="Genomic_DNA"/>
</dbReference>
<dbReference type="Proteomes" id="UP000702425">
    <property type="component" value="Unassembled WGS sequence"/>
</dbReference>
<keyword evidence="2" id="KW-1185">Reference proteome</keyword>
<dbReference type="SUPFAM" id="SSF82689">
    <property type="entry name" value="Mechanosensitive channel protein MscS (YggB), C-terminal domain"/>
    <property type="match status" value="1"/>
</dbReference>
<gene>
    <name evidence="1" type="ORF">E5S67_05453</name>
</gene>
<dbReference type="Gene3D" id="3.30.70.100">
    <property type="match status" value="1"/>
</dbReference>
<reference evidence="1 2" key="1">
    <citation type="journal article" date="2020" name="Sci. Rep.">
        <title>A novel cyanobacterial geosmin producer, revising GeoA distribution and dispersion patterns in Bacteria.</title>
        <authorList>
            <person name="Churro C."/>
            <person name="Semedo-Aguiar A.P."/>
            <person name="Silva A.D."/>
            <person name="Pereira-Leal J.B."/>
            <person name="Leite R.B."/>
        </authorList>
    </citation>
    <scope>NUCLEOTIDE SEQUENCE [LARGE SCALE GENOMIC DNA]</scope>
    <source>
        <strain evidence="1 2">IPMA8</strain>
    </source>
</reference>
<evidence type="ECO:0000313" key="1">
    <source>
        <dbReference type="EMBL" id="NQE37678.1"/>
    </source>
</evidence>
<comment type="caution">
    <text evidence="1">The sequence shown here is derived from an EMBL/GenBank/DDBJ whole genome shotgun (WGS) entry which is preliminary data.</text>
</comment>
<sequence length="115" mass="12748">MNAHQLINSPATQANIPAFNFSLRYQPSLVIETLFKAISEVEGVLSPPTPEVDNSSLNDGSLHLIVGYWTLPEEAQVGRTKTRAVVMIKVACVRADLKIPQPVPVTLYDRTFDRE</sequence>
<dbReference type="InterPro" id="IPR011066">
    <property type="entry name" value="MscS_channel_C_sf"/>
</dbReference>
<organism evidence="1 2">
    <name type="scientific">Microcoleus asticus IPMA8</name>
    <dbReference type="NCBI Taxonomy" id="2563858"/>
    <lineage>
        <taxon>Bacteria</taxon>
        <taxon>Bacillati</taxon>
        <taxon>Cyanobacteriota</taxon>
        <taxon>Cyanophyceae</taxon>
        <taxon>Oscillatoriophycideae</taxon>
        <taxon>Oscillatoriales</taxon>
        <taxon>Microcoleaceae</taxon>
        <taxon>Microcoleus</taxon>
        <taxon>Microcoleus asticus</taxon>
    </lineage>
</organism>
<accession>A0ABX2D778</accession>
<name>A0ABX2D778_9CYAN</name>
<dbReference type="RefSeq" id="WP_172191913.1">
    <property type="nucleotide sequence ID" value="NZ_CAWPPK010000052.1"/>
</dbReference>
<protein>
    <submittedName>
        <fullName evidence="1">Uncharacterized protein</fullName>
    </submittedName>
</protein>
<proteinExistence type="predicted"/>
<evidence type="ECO:0000313" key="2">
    <source>
        <dbReference type="Proteomes" id="UP000702425"/>
    </source>
</evidence>